<reference evidence="9 11" key="1">
    <citation type="submission" date="2020-01" db="EMBL/GenBank/DDBJ databases">
        <authorList>
            <consortium name="DOE Joint Genome Institute"/>
            <person name="Haridas S."/>
            <person name="Albert R."/>
            <person name="Binder M."/>
            <person name="Bloem J."/>
            <person name="Labutti K."/>
            <person name="Salamov A."/>
            <person name="Andreopoulos B."/>
            <person name="Baker S.E."/>
            <person name="Barry K."/>
            <person name="Bills G."/>
            <person name="Bluhm B.H."/>
            <person name="Cannon C."/>
            <person name="Castanera R."/>
            <person name="Culley D.E."/>
            <person name="Daum C."/>
            <person name="Ezra D."/>
            <person name="Gonzalez J.B."/>
            <person name="Henrissat B."/>
            <person name="Kuo A."/>
            <person name="Liang C."/>
            <person name="Lipzen A."/>
            <person name="Lutzoni F."/>
            <person name="Magnuson J."/>
            <person name="Mondo S."/>
            <person name="Nolan M."/>
            <person name="Ohm R."/>
            <person name="Pangilinan J."/>
            <person name="Park H.-J."/>
            <person name="Ramirez L."/>
            <person name="Alfaro M."/>
            <person name="Sun H."/>
            <person name="Tritt A."/>
            <person name="Yoshinaga Y."/>
            <person name="Zwiers L.-H."/>
            <person name="Turgeon B.G."/>
            <person name="Goodwin S.B."/>
            <person name="Spatafora J.W."/>
            <person name="Crous P.W."/>
            <person name="Grigoriev I.V."/>
        </authorList>
    </citation>
    <scope>NUCLEOTIDE SEQUENCE</scope>
    <source>
        <strain evidence="9 11">CBS 781.70</strain>
    </source>
</reference>
<dbReference type="InterPro" id="IPR048361">
    <property type="entry name" value="Vps52_C"/>
</dbReference>
<dbReference type="PANTHER" id="PTHR14190">
    <property type="entry name" value="SUPPRESSOR OF ACTIN MUTATIONS 2/VACUOLAR PROTEIN SORTING 52"/>
    <property type="match status" value="1"/>
</dbReference>
<evidence type="ECO:0000256" key="5">
    <source>
        <dbReference type="ARBA" id="ARBA00023034"/>
    </source>
</evidence>
<dbReference type="GO" id="GO:0042147">
    <property type="term" value="P:retrograde transport, endosome to Golgi"/>
    <property type="evidence" value="ECO:0007669"/>
    <property type="project" value="TreeGrafter"/>
</dbReference>
<evidence type="ECO:0000256" key="1">
    <source>
        <dbReference type="ARBA" id="ARBA00004601"/>
    </source>
</evidence>
<dbReference type="SUPFAM" id="SSF74788">
    <property type="entry name" value="Cullin repeat-like"/>
    <property type="match status" value="1"/>
</dbReference>
<evidence type="ECO:0000256" key="4">
    <source>
        <dbReference type="ARBA" id="ARBA00022927"/>
    </source>
</evidence>
<dbReference type="GeneID" id="54417417"/>
<name>A0A6G1FQV8_9PEZI</name>
<comment type="subcellular location">
    <subcellularLocation>
        <location evidence="1">Golgi apparatus</location>
        <location evidence="1">trans-Golgi network</location>
    </subcellularLocation>
</comment>
<dbReference type="InterPro" id="IPR016159">
    <property type="entry name" value="Cullin_repeat-like_dom_sf"/>
</dbReference>
<gene>
    <name evidence="9 11" type="ORF">P152DRAFT_406027</name>
</gene>
<dbReference type="GO" id="GO:0032456">
    <property type="term" value="P:endocytic recycling"/>
    <property type="evidence" value="ECO:0007669"/>
    <property type="project" value="TreeGrafter"/>
</dbReference>
<feature type="region of interest" description="Disordered" evidence="6">
    <location>
        <begin position="375"/>
        <end position="396"/>
    </location>
</feature>
<dbReference type="PANTHER" id="PTHR14190:SF7">
    <property type="entry name" value="VACUOLAR PROTEIN SORTING-ASSOCIATED PROTEIN 52 HOMOLOG"/>
    <property type="match status" value="1"/>
</dbReference>
<dbReference type="GO" id="GO:0000938">
    <property type="term" value="C:GARP complex"/>
    <property type="evidence" value="ECO:0007669"/>
    <property type="project" value="TreeGrafter"/>
</dbReference>
<feature type="region of interest" description="Disordered" evidence="6">
    <location>
        <begin position="1"/>
        <end position="80"/>
    </location>
</feature>
<evidence type="ECO:0000259" key="8">
    <source>
        <dbReference type="Pfam" id="PF20655"/>
    </source>
</evidence>
<evidence type="ECO:0000313" key="9">
    <source>
        <dbReference type="EMBL" id="KAF1808153.1"/>
    </source>
</evidence>
<dbReference type="EMBL" id="ML975189">
    <property type="protein sequence ID" value="KAF1808153.1"/>
    <property type="molecule type" value="Genomic_DNA"/>
</dbReference>
<accession>A0A6G1FQV8</accession>
<keyword evidence="4" id="KW-0653">Protein transport</keyword>
<evidence type="ECO:0000313" key="11">
    <source>
        <dbReference type="RefSeq" id="XP_033529784.1"/>
    </source>
</evidence>
<comment type="similarity">
    <text evidence="2">Belongs to the VPS52 family.</text>
</comment>
<dbReference type="Pfam" id="PF04129">
    <property type="entry name" value="Vps52_CC"/>
    <property type="match status" value="1"/>
</dbReference>
<evidence type="ECO:0000256" key="3">
    <source>
        <dbReference type="ARBA" id="ARBA00022448"/>
    </source>
</evidence>
<sequence>MFLDRFSTASPSGTPPLHRSYSPAPRRTAPYPIAPANRPLFNPRSSSLSLASTASSNSTTPAPRPPNGSSLKHELPPSQPVLDPIQVLQSIVGTAAAPDTPNDGKHSPVLVKPAQLARSIDFDGINLDGVAITASGPELGRDSASSEPVKDFEKEKDKFEDLHRSIAACDDVLRSIESYLTGFQADLSTVSAEIESLQKRSATMNTRLENRRVVEQRLGPSVESIAIPPAIVRHIDEGPVDEAFVVATAELEKRAKTLQSRTQDGINIKAMGDVRPLVESTTLRAVERIRDHFVAQVKALRSPNINAQVIQNQGFLKCKDLYAFLARHQPPLAEDIRQAYVNTMRWYYSSHFARYDKALERLKLHVVDKTDAIAQPDDSKRNASKGKPSAGPEDPFTVGRRLDLLKAPLHQAISSYVAEENKSTHYLETPFHAFNLALIDNASFEYSFLTAFFSPSQSFHAISRTFSAIFDPTFAIGQSLTKRLVEHSTDAIGLLLSVRINQHLAFEAQRRKVPSVEGYINATNMLLWPRFQIAIDLHCESLRRATSSLSGRPSSAALLASGTGGSSTAPNPLTQRFAHFTSSILDLSKDAGDDEPLSNSFSRLRNEFELHLTKLGKSIGDERKRARFLFNNYSLIYTVLETSEGRLAEETKSHFEDMKGQYDSVS</sequence>
<evidence type="ECO:0000256" key="2">
    <source>
        <dbReference type="ARBA" id="ARBA00008180"/>
    </source>
</evidence>
<dbReference type="GO" id="GO:0005829">
    <property type="term" value="C:cytosol"/>
    <property type="evidence" value="ECO:0007669"/>
    <property type="project" value="GOC"/>
</dbReference>
<reference evidence="11" key="2">
    <citation type="submission" date="2020-04" db="EMBL/GenBank/DDBJ databases">
        <authorList>
            <consortium name="NCBI Genome Project"/>
        </authorList>
    </citation>
    <scope>NUCLEOTIDE SEQUENCE</scope>
    <source>
        <strain evidence="11">CBS 781.70</strain>
    </source>
</reference>
<dbReference type="OrthoDB" id="19482at2759"/>
<evidence type="ECO:0000313" key="10">
    <source>
        <dbReference type="Proteomes" id="UP000504638"/>
    </source>
</evidence>
<keyword evidence="3" id="KW-0813">Transport</keyword>
<keyword evidence="10" id="KW-1185">Reference proteome</keyword>
<dbReference type="GO" id="GO:0006896">
    <property type="term" value="P:Golgi to vacuole transport"/>
    <property type="evidence" value="ECO:0007669"/>
    <property type="project" value="TreeGrafter"/>
</dbReference>
<dbReference type="GO" id="GO:0015031">
    <property type="term" value="P:protein transport"/>
    <property type="evidence" value="ECO:0007669"/>
    <property type="project" value="UniProtKB-KW"/>
</dbReference>
<feature type="domain" description="Vps52 coiled-coil" evidence="7">
    <location>
        <begin position="154"/>
        <end position="325"/>
    </location>
</feature>
<protein>
    <submittedName>
        <fullName evidence="9 11">Vps52-domain-containing protein</fullName>
    </submittedName>
</protein>
<feature type="domain" description="Vps52 C-terminal" evidence="8">
    <location>
        <begin position="342"/>
        <end position="659"/>
    </location>
</feature>
<dbReference type="GO" id="GO:0019905">
    <property type="term" value="F:syntaxin binding"/>
    <property type="evidence" value="ECO:0007669"/>
    <property type="project" value="TreeGrafter"/>
</dbReference>
<dbReference type="InterPro" id="IPR048319">
    <property type="entry name" value="Vps52_CC"/>
</dbReference>
<evidence type="ECO:0000256" key="6">
    <source>
        <dbReference type="SAM" id="MobiDB-lite"/>
    </source>
</evidence>
<dbReference type="AlphaFoldDB" id="A0A6G1FQV8"/>
<dbReference type="Proteomes" id="UP000504638">
    <property type="component" value="Unplaced"/>
</dbReference>
<dbReference type="RefSeq" id="XP_033529784.1">
    <property type="nucleotide sequence ID" value="XM_033676847.1"/>
</dbReference>
<evidence type="ECO:0000259" key="7">
    <source>
        <dbReference type="Pfam" id="PF04129"/>
    </source>
</evidence>
<organism evidence="9">
    <name type="scientific">Eremomyces bilateralis CBS 781.70</name>
    <dbReference type="NCBI Taxonomy" id="1392243"/>
    <lineage>
        <taxon>Eukaryota</taxon>
        <taxon>Fungi</taxon>
        <taxon>Dikarya</taxon>
        <taxon>Ascomycota</taxon>
        <taxon>Pezizomycotina</taxon>
        <taxon>Dothideomycetes</taxon>
        <taxon>Dothideomycetes incertae sedis</taxon>
        <taxon>Eremomycetales</taxon>
        <taxon>Eremomycetaceae</taxon>
        <taxon>Eremomyces</taxon>
    </lineage>
</organism>
<keyword evidence="5" id="KW-0333">Golgi apparatus</keyword>
<dbReference type="InterPro" id="IPR007258">
    <property type="entry name" value="Vps52"/>
</dbReference>
<proteinExistence type="inferred from homology"/>
<dbReference type="Pfam" id="PF20655">
    <property type="entry name" value="Vps52_C"/>
    <property type="match status" value="1"/>
</dbReference>
<reference evidence="11" key="3">
    <citation type="submission" date="2025-04" db="UniProtKB">
        <authorList>
            <consortium name="RefSeq"/>
        </authorList>
    </citation>
    <scope>IDENTIFICATION</scope>
    <source>
        <strain evidence="11">CBS 781.70</strain>
    </source>
</reference>
<feature type="compositionally biased region" description="Low complexity" evidence="6">
    <location>
        <begin position="42"/>
        <end position="61"/>
    </location>
</feature>